<sequence length="266" mass="28639">MGRQDLADALDAEMMRLLLPEATVRALDAWSAGPGARYASGSGDHAVAYVPAHWSGVEPWPDGFAARTDGRIATVDRAQARAAVQRAAARGEWEKALVASYVWGQGRTGYGPHRLTEILARPGVADAVAHADRRLGEAGAVAAYQALRGAVKGLGPAFFTKLLYFLDRRPHTPGGAPRALILDQRVARVLRVHAARVGRESGVPDAADVAAWIWSDTGWTSHRYDVYLRFMTAAADRAARAGTGRPWSRPDLLELALFEGAWDPAV</sequence>
<dbReference type="EMBL" id="JBEXZR010000027">
    <property type="protein sequence ID" value="MEU0710675.1"/>
    <property type="molecule type" value="Genomic_DNA"/>
</dbReference>
<dbReference type="Pfam" id="PF21790">
    <property type="entry name" value="OGG"/>
    <property type="match status" value="1"/>
</dbReference>
<dbReference type="InterPro" id="IPR048868">
    <property type="entry name" value="OGG-like_put"/>
</dbReference>
<reference evidence="1 2" key="1">
    <citation type="submission" date="2024-06" db="EMBL/GenBank/DDBJ databases">
        <title>The Natural Products Discovery Center: Release of the First 8490 Sequenced Strains for Exploring Actinobacteria Biosynthetic Diversity.</title>
        <authorList>
            <person name="Kalkreuter E."/>
            <person name="Kautsar S.A."/>
            <person name="Yang D."/>
            <person name="Bader C.D."/>
            <person name="Teijaro C.N."/>
            <person name="Fluegel L."/>
            <person name="Davis C.M."/>
            <person name="Simpson J.R."/>
            <person name="Lauterbach L."/>
            <person name="Steele A.D."/>
            <person name="Gui C."/>
            <person name="Meng S."/>
            <person name="Li G."/>
            <person name="Viehrig K."/>
            <person name="Ye F."/>
            <person name="Su P."/>
            <person name="Kiefer A.F."/>
            <person name="Nichols A."/>
            <person name="Cepeda A.J."/>
            <person name="Yan W."/>
            <person name="Fan B."/>
            <person name="Jiang Y."/>
            <person name="Adhikari A."/>
            <person name="Zheng C.-J."/>
            <person name="Schuster L."/>
            <person name="Cowan T.M."/>
            <person name="Smanski M.J."/>
            <person name="Chevrette M.G."/>
            <person name="De Carvalho L.P.S."/>
            <person name="Shen B."/>
        </authorList>
    </citation>
    <scope>NUCLEOTIDE SEQUENCE [LARGE SCALE GENOMIC DNA]</scope>
    <source>
        <strain evidence="1 2">NPDC006337</strain>
    </source>
</reference>
<dbReference type="Proteomes" id="UP001550378">
    <property type="component" value="Unassembled WGS sequence"/>
</dbReference>
<accession>A0ABV2WBG6</accession>
<name>A0ABV2WBG6_9ACTN</name>
<dbReference type="RefSeq" id="WP_359655928.1">
    <property type="nucleotide sequence ID" value="NZ_JBEXZP010000106.1"/>
</dbReference>
<evidence type="ECO:0000313" key="2">
    <source>
        <dbReference type="Proteomes" id="UP001550378"/>
    </source>
</evidence>
<comment type="caution">
    <text evidence="1">The sequence shown here is derived from an EMBL/GenBank/DDBJ whole genome shotgun (WGS) entry which is preliminary data.</text>
</comment>
<evidence type="ECO:0000313" key="1">
    <source>
        <dbReference type="EMBL" id="MEU0710675.1"/>
    </source>
</evidence>
<keyword evidence="2" id="KW-1185">Reference proteome</keyword>
<gene>
    <name evidence="1" type="ORF">ABZ508_25250</name>
</gene>
<proteinExistence type="predicted"/>
<protein>
    <submittedName>
        <fullName evidence="1">Uncharacterized protein</fullName>
    </submittedName>
</protein>
<organism evidence="1 2">
    <name type="scientific">Streptomyces lavendulocolor</name>
    <dbReference type="NCBI Taxonomy" id="67316"/>
    <lineage>
        <taxon>Bacteria</taxon>
        <taxon>Bacillati</taxon>
        <taxon>Actinomycetota</taxon>
        <taxon>Actinomycetes</taxon>
        <taxon>Kitasatosporales</taxon>
        <taxon>Streptomycetaceae</taxon>
        <taxon>Streptomyces</taxon>
    </lineage>
</organism>